<evidence type="ECO:0000313" key="2">
    <source>
        <dbReference type="Proteomes" id="UP000434475"/>
    </source>
</evidence>
<reference evidence="1 2" key="1">
    <citation type="journal article" date="2019" name="Nat. Med.">
        <title>A library of human gut bacterial isolates paired with longitudinal multiomics data enables mechanistic microbiome research.</title>
        <authorList>
            <person name="Poyet M."/>
            <person name="Groussin M."/>
            <person name="Gibbons S.M."/>
            <person name="Avila-Pacheco J."/>
            <person name="Jiang X."/>
            <person name="Kearney S.M."/>
            <person name="Perrotta A.R."/>
            <person name="Berdy B."/>
            <person name="Zhao S."/>
            <person name="Lieberman T.D."/>
            <person name="Swanson P.K."/>
            <person name="Smith M."/>
            <person name="Roesemann S."/>
            <person name="Alexander J.E."/>
            <person name="Rich S.A."/>
            <person name="Livny J."/>
            <person name="Vlamakis H."/>
            <person name="Clish C."/>
            <person name="Bullock K."/>
            <person name="Deik A."/>
            <person name="Scott J."/>
            <person name="Pierce K.A."/>
            <person name="Xavier R.J."/>
            <person name="Alm E.J."/>
        </authorList>
    </citation>
    <scope>NUCLEOTIDE SEQUENCE [LARGE SCALE GENOMIC DNA]</scope>
    <source>
        <strain evidence="1 2">BIOML-A2</strain>
    </source>
</reference>
<dbReference type="Proteomes" id="UP000434475">
    <property type="component" value="Unassembled WGS sequence"/>
</dbReference>
<comment type="caution">
    <text evidence="1">The sequence shown here is derived from an EMBL/GenBank/DDBJ whole genome shotgun (WGS) entry which is preliminary data.</text>
</comment>
<protein>
    <submittedName>
        <fullName evidence="1">Uncharacterized protein</fullName>
    </submittedName>
</protein>
<gene>
    <name evidence="1" type="ORF">GKE97_21030</name>
</gene>
<organism evidence="1 2">
    <name type="scientific">Flavonifractor plautii</name>
    <name type="common">Fusobacterium plautii</name>
    <dbReference type="NCBI Taxonomy" id="292800"/>
    <lineage>
        <taxon>Bacteria</taxon>
        <taxon>Bacillati</taxon>
        <taxon>Bacillota</taxon>
        <taxon>Clostridia</taxon>
        <taxon>Eubacteriales</taxon>
        <taxon>Oscillospiraceae</taxon>
        <taxon>Flavonifractor</taxon>
    </lineage>
</organism>
<sequence length="106" mass="11760">MGIKKLGVMFLDGKIALPSMLEPMKFTMNESLLGAQIAVYYETPYGIAAIGGRLRAYTDYELVLERDDLDYDESIYAEIASIDGRIAYVDRACVDSVQLEPEVPAT</sequence>
<name>A0A6I2R6Q3_FLAPL</name>
<accession>A0A6I2R6Q3</accession>
<dbReference type="RefSeq" id="WP_108981892.1">
    <property type="nucleotide sequence ID" value="NZ_JAQLWY010000042.1"/>
</dbReference>
<evidence type="ECO:0000313" key="1">
    <source>
        <dbReference type="EMBL" id="MSB21965.1"/>
    </source>
</evidence>
<proteinExistence type="predicted"/>
<dbReference type="EMBL" id="WKPR01000030">
    <property type="protein sequence ID" value="MSB21965.1"/>
    <property type="molecule type" value="Genomic_DNA"/>
</dbReference>
<dbReference type="AlphaFoldDB" id="A0A6I2R6Q3"/>